<dbReference type="HAMAP" id="MF_02087">
    <property type="entry name" value="PLP_homeostasis"/>
    <property type="match status" value="1"/>
</dbReference>
<feature type="modified residue" description="N6-(pyridoxal phosphate)lysine" evidence="2">
    <location>
        <position position="86"/>
    </location>
</feature>
<dbReference type="STRING" id="765915.A0A1Y2HVL6"/>
<dbReference type="AlphaFoldDB" id="A0A1Y2HVL6"/>
<gene>
    <name evidence="6" type="ORF">BCR44DRAFT_1430634</name>
</gene>
<dbReference type="EMBL" id="MCFL01000013">
    <property type="protein sequence ID" value="ORZ37182.1"/>
    <property type="molecule type" value="Genomic_DNA"/>
</dbReference>
<dbReference type="PANTHER" id="PTHR10146:SF14">
    <property type="entry name" value="PYRIDOXAL PHOSPHATE HOMEOSTASIS PROTEIN"/>
    <property type="match status" value="1"/>
</dbReference>
<keyword evidence="7" id="KW-1185">Reference proteome</keyword>
<name>A0A1Y2HVL6_9FUNG</name>
<dbReference type="FunFam" id="3.20.20.10:FF:000018">
    <property type="entry name" value="Pyridoxal phosphate homeostasis protein"/>
    <property type="match status" value="1"/>
</dbReference>
<feature type="compositionally biased region" description="Low complexity" evidence="4">
    <location>
        <begin position="32"/>
        <end position="42"/>
    </location>
</feature>
<sequence length="290" mass="31269">MPMNPSVIDTLRNIFCRPRKQNPNAPPPPKPKAMSSPPSTAPIEPATAERSETLKANFDVITSHLTTAAQAADRSPADVRLVAVSKTKPASDILSLHTSTGHLHFGENYVQELVEKAAQLPSTLQWHFIGHVQSNKAKLIAPIPNLYVVETLDSAKLAKELNKHRAAKDGLSRLKVFVQVNTSAEDSKSGIKSYDQLAEIASVVVDECPSLQLAGLMTIGEPGMGERDFSRLAEWAGKLEKEGKVSGKLELSMGMSDDYELAIKHGSTNVRVGSALFGARMYPPGKGPKA</sequence>
<protein>
    <recommendedName>
        <fullName evidence="2">Pyridoxal phosphate homeostasis protein</fullName>
        <shortName evidence="2">PLP homeostasis protein</shortName>
    </recommendedName>
</protein>
<evidence type="ECO:0000313" key="6">
    <source>
        <dbReference type="EMBL" id="ORZ37182.1"/>
    </source>
</evidence>
<evidence type="ECO:0000259" key="5">
    <source>
        <dbReference type="Pfam" id="PF01168"/>
    </source>
</evidence>
<dbReference type="InterPro" id="IPR011078">
    <property type="entry name" value="PyrdxlP_homeostasis"/>
</dbReference>
<comment type="function">
    <text evidence="2">Pyridoxal 5'-phosphate (PLP)-binding protein, which may be involved in intracellular homeostatic regulation of pyridoxal 5'-phosphate (PLP), the active form of vitamin B6.</text>
</comment>
<feature type="region of interest" description="Disordered" evidence="4">
    <location>
        <begin position="17"/>
        <end position="46"/>
    </location>
</feature>
<evidence type="ECO:0000313" key="7">
    <source>
        <dbReference type="Proteomes" id="UP000193411"/>
    </source>
</evidence>
<dbReference type="NCBIfam" id="TIGR00044">
    <property type="entry name" value="YggS family pyridoxal phosphate-dependent enzyme"/>
    <property type="match status" value="1"/>
</dbReference>
<dbReference type="GO" id="GO:0030170">
    <property type="term" value="F:pyridoxal phosphate binding"/>
    <property type="evidence" value="ECO:0007669"/>
    <property type="project" value="UniProtKB-UniRule"/>
</dbReference>
<dbReference type="Gene3D" id="3.20.20.10">
    <property type="entry name" value="Alanine racemase"/>
    <property type="match status" value="1"/>
</dbReference>
<dbReference type="InterPro" id="IPR029066">
    <property type="entry name" value="PLP-binding_barrel"/>
</dbReference>
<evidence type="ECO:0000256" key="3">
    <source>
        <dbReference type="RuleBase" id="RU004514"/>
    </source>
</evidence>
<feature type="domain" description="Alanine racemase N-terminal" evidence="5">
    <location>
        <begin position="70"/>
        <end position="280"/>
    </location>
</feature>
<dbReference type="PROSITE" id="PS01211">
    <property type="entry name" value="UPF0001"/>
    <property type="match status" value="1"/>
</dbReference>
<dbReference type="OrthoDB" id="10264196at2759"/>
<evidence type="ECO:0000256" key="1">
    <source>
        <dbReference type="ARBA" id="ARBA00022898"/>
    </source>
</evidence>
<keyword evidence="1 2" id="KW-0663">Pyridoxal phosphate</keyword>
<dbReference type="Pfam" id="PF01168">
    <property type="entry name" value="Ala_racemase_N"/>
    <property type="match status" value="1"/>
</dbReference>
<comment type="caution">
    <text evidence="6">The sequence shown here is derived from an EMBL/GenBank/DDBJ whole genome shotgun (WGS) entry which is preliminary data.</text>
</comment>
<evidence type="ECO:0000256" key="4">
    <source>
        <dbReference type="SAM" id="MobiDB-lite"/>
    </source>
</evidence>
<dbReference type="PANTHER" id="PTHR10146">
    <property type="entry name" value="PROLINE SYNTHETASE CO-TRANSCRIBED BACTERIAL HOMOLOG PROTEIN"/>
    <property type="match status" value="1"/>
</dbReference>
<dbReference type="CDD" id="cd06822">
    <property type="entry name" value="PLPDE_III_YBL036c_euk"/>
    <property type="match status" value="1"/>
</dbReference>
<comment type="similarity">
    <text evidence="2 3">Belongs to the pyridoxal phosphate-binding protein YggS/PROSC family.</text>
</comment>
<reference evidence="6 7" key="1">
    <citation type="submission" date="2016-07" db="EMBL/GenBank/DDBJ databases">
        <title>Pervasive Adenine N6-methylation of Active Genes in Fungi.</title>
        <authorList>
            <consortium name="DOE Joint Genome Institute"/>
            <person name="Mondo S.J."/>
            <person name="Dannebaum R.O."/>
            <person name="Kuo R.C."/>
            <person name="Labutti K."/>
            <person name="Haridas S."/>
            <person name="Kuo A."/>
            <person name="Salamov A."/>
            <person name="Ahrendt S.R."/>
            <person name="Lipzen A."/>
            <person name="Sullivan W."/>
            <person name="Andreopoulos W.B."/>
            <person name="Clum A."/>
            <person name="Lindquist E."/>
            <person name="Daum C."/>
            <person name="Ramamoorthy G.K."/>
            <person name="Gryganskyi A."/>
            <person name="Culley D."/>
            <person name="Magnuson J.K."/>
            <person name="James T.Y."/>
            <person name="O'Malley M.A."/>
            <person name="Stajich J.E."/>
            <person name="Spatafora J.W."/>
            <person name="Visel A."/>
            <person name="Grigoriev I.V."/>
        </authorList>
    </citation>
    <scope>NUCLEOTIDE SEQUENCE [LARGE SCALE GENOMIC DNA]</scope>
    <source>
        <strain evidence="6 7">PL171</strain>
    </source>
</reference>
<dbReference type="InterPro" id="IPR001608">
    <property type="entry name" value="Ala_racemase_N"/>
</dbReference>
<dbReference type="Proteomes" id="UP000193411">
    <property type="component" value="Unassembled WGS sequence"/>
</dbReference>
<dbReference type="SUPFAM" id="SSF51419">
    <property type="entry name" value="PLP-binding barrel"/>
    <property type="match status" value="1"/>
</dbReference>
<accession>A0A1Y2HVL6</accession>
<organism evidence="6 7">
    <name type="scientific">Catenaria anguillulae PL171</name>
    <dbReference type="NCBI Taxonomy" id="765915"/>
    <lineage>
        <taxon>Eukaryota</taxon>
        <taxon>Fungi</taxon>
        <taxon>Fungi incertae sedis</taxon>
        <taxon>Blastocladiomycota</taxon>
        <taxon>Blastocladiomycetes</taxon>
        <taxon>Blastocladiales</taxon>
        <taxon>Catenariaceae</taxon>
        <taxon>Catenaria</taxon>
    </lineage>
</organism>
<evidence type="ECO:0000256" key="2">
    <source>
        <dbReference type="HAMAP-Rule" id="MF_03225"/>
    </source>
</evidence>
<proteinExistence type="inferred from homology"/>